<dbReference type="Proteomes" id="UP000814243">
    <property type="component" value="Unassembled WGS sequence"/>
</dbReference>
<dbReference type="EMBL" id="JACEFF010000177">
    <property type="protein sequence ID" value="KAH9642768.1"/>
    <property type="molecule type" value="Genomic_DNA"/>
</dbReference>
<feature type="region of interest" description="Disordered" evidence="1">
    <location>
        <begin position="97"/>
        <end position="192"/>
    </location>
</feature>
<dbReference type="AlphaFoldDB" id="A0A922SMU4"/>
<accession>A0A922SMU4</accession>
<reference evidence="2" key="1">
    <citation type="journal article" date="2021" name="G3 (Bethesda)">
        <title>Genome and transcriptome analysis of the beet armyworm Spodoptera exigua reveals targets for pest control. .</title>
        <authorList>
            <person name="Simon S."/>
            <person name="Breeschoten T."/>
            <person name="Jansen H.J."/>
            <person name="Dirks R.P."/>
            <person name="Schranz M.E."/>
            <person name="Ros V.I.D."/>
        </authorList>
    </citation>
    <scope>NUCLEOTIDE SEQUENCE</scope>
    <source>
        <strain evidence="2">TB_SE_WUR_2020</strain>
    </source>
</reference>
<evidence type="ECO:0000313" key="2">
    <source>
        <dbReference type="EMBL" id="KAH9642768.1"/>
    </source>
</evidence>
<feature type="compositionally biased region" description="Basic residues" evidence="1">
    <location>
        <begin position="158"/>
        <end position="167"/>
    </location>
</feature>
<protein>
    <submittedName>
        <fullName evidence="2">Uncharacterized protein</fullName>
    </submittedName>
</protein>
<evidence type="ECO:0000313" key="3">
    <source>
        <dbReference type="Proteomes" id="UP000814243"/>
    </source>
</evidence>
<sequence length="192" mass="22502">MLTPSLETHNFLNASEVTEVLNNLNDPVKDKITPTKSICDKEKEQTADELIDNPHPLALISPVVQSFLPLSPTQPIASTSTTKYIIPTPFKTSLFWPKEKENKKKRKTEKVPTVITSEKWQEYHENNERKKLEQFEQKQKRAEERERKKQEKKEAYKNKKNHAKKTERKKEPSPRKRVTKTLFVLSSDMNIF</sequence>
<proteinExistence type="predicted"/>
<name>A0A922SMU4_SPOEX</name>
<gene>
    <name evidence="2" type="ORF">HF086_010421</name>
</gene>
<comment type="caution">
    <text evidence="2">The sequence shown here is derived from an EMBL/GenBank/DDBJ whole genome shotgun (WGS) entry which is preliminary data.</text>
</comment>
<feature type="compositionally biased region" description="Basic and acidic residues" evidence="1">
    <location>
        <begin position="119"/>
        <end position="157"/>
    </location>
</feature>
<evidence type="ECO:0000256" key="1">
    <source>
        <dbReference type="SAM" id="MobiDB-lite"/>
    </source>
</evidence>
<organism evidence="2 3">
    <name type="scientific">Spodoptera exigua</name>
    <name type="common">Beet armyworm</name>
    <name type="synonym">Noctua fulgens</name>
    <dbReference type="NCBI Taxonomy" id="7107"/>
    <lineage>
        <taxon>Eukaryota</taxon>
        <taxon>Metazoa</taxon>
        <taxon>Ecdysozoa</taxon>
        <taxon>Arthropoda</taxon>
        <taxon>Hexapoda</taxon>
        <taxon>Insecta</taxon>
        <taxon>Pterygota</taxon>
        <taxon>Neoptera</taxon>
        <taxon>Endopterygota</taxon>
        <taxon>Lepidoptera</taxon>
        <taxon>Glossata</taxon>
        <taxon>Ditrysia</taxon>
        <taxon>Noctuoidea</taxon>
        <taxon>Noctuidae</taxon>
        <taxon>Amphipyrinae</taxon>
        <taxon>Spodoptera</taxon>
    </lineage>
</organism>